<dbReference type="InterPro" id="IPR007197">
    <property type="entry name" value="rSAM"/>
</dbReference>
<dbReference type="Gene3D" id="3.80.30.20">
    <property type="entry name" value="tm_1862 like domain"/>
    <property type="match status" value="1"/>
</dbReference>
<proteinExistence type="predicted"/>
<dbReference type="PROSITE" id="PS01278">
    <property type="entry name" value="MTTASE_RADICAL"/>
    <property type="match status" value="1"/>
</dbReference>
<name>A0A6J4M0R0_9ACTN</name>
<keyword evidence="2" id="KW-0687">Ribonucleoprotein</keyword>
<dbReference type="InterPro" id="IPR058240">
    <property type="entry name" value="rSAM_sf"/>
</dbReference>
<dbReference type="SUPFAM" id="SSF102114">
    <property type="entry name" value="Radical SAM enzymes"/>
    <property type="match status" value="1"/>
</dbReference>
<reference evidence="2" key="1">
    <citation type="submission" date="2020-02" db="EMBL/GenBank/DDBJ databases">
        <authorList>
            <person name="Meier V. D."/>
        </authorList>
    </citation>
    <scope>NUCLEOTIDE SEQUENCE</scope>
    <source>
        <strain evidence="2">AVDCRST_MAG48</strain>
    </source>
</reference>
<evidence type="ECO:0000313" key="2">
    <source>
        <dbReference type="EMBL" id="CAA9345719.1"/>
    </source>
</evidence>
<dbReference type="GO" id="GO:0005840">
    <property type="term" value="C:ribosome"/>
    <property type="evidence" value="ECO:0007669"/>
    <property type="project" value="UniProtKB-KW"/>
</dbReference>
<dbReference type="EMBL" id="CADCTS010000549">
    <property type="protein sequence ID" value="CAA9345719.1"/>
    <property type="molecule type" value="Genomic_DNA"/>
</dbReference>
<sequence length="38" mass="4021">RLEGGPTAPLKIASGCDRRCTFCAIPAFRGAYLSRPPA</sequence>
<comment type="cofactor">
    <cofactor evidence="1">
        <name>[4Fe-4S] cluster</name>
        <dbReference type="ChEBI" id="CHEBI:49883"/>
    </cofactor>
</comment>
<accession>A0A6J4M0R0</accession>
<dbReference type="GO" id="GO:0103039">
    <property type="term" value="F:protein methylthiotransferase activity"/>
    <property type="evidence" value="ECO:0007669"/>
    <property type="project" value="UniProtKB-EC"/>
</dbReference>
<protein>
    <submittedName>
        <fullName evidence="2">Ribosomal protein S12p Asp88 (E. coli) methylthiotransferase</fullName>
        <ecNumber evidence="2">2.8.4.4</ecNumber>
    </submittedName>
</protein>
<dbReference type="AlphaFoldDB" id="A0A6J4M0R0"/>
<keyword evidence="2" id="KW-0808">Transferase</keyword>
<dbReference type="InterPro" id="IPR023404">
    <property type="entry name" value="rSAM_horseshoe"/>
</dbReference>
<gene>
    <name evidence="2" type="ORF">AVDCRST_MAG48-3917</name>
</gene>
<dbReference type="InterPro" id="IPR020612">
    <property type="entry name" value="Methylthiotransferase_CS"/>
</dbReference>
<organism evidence="2">
    <name type="scientific">uncultured Friedmanniella sp</name>
    <dbReference type="NCBI Taxonomy" id="335381"/>
    <lineage>
        <taxon>Bacteria</taxon>
        <taxon>Bacillati</taxon>
        <taxon>Actinomycetota</taxon>
        <taxon>Actinomycetes</taxon>
        <taxon>Propionibacteriales</taxon>
        <taxon>Nocardioidaceae</taxon>
        <taxon>Friedmanniella</taxon>
        <taxon>environmental samples</taxon>
    </lineage>
</organism>
<dbReference type="EC" id="2.8.4.4" evidence="2"/>
<feature type="non-terminal residue" evidence="2">
    <location>
        <position position="1"/>
    </location>
</feature>
<dbReference type="GO" id="GO:0051539">
    <property type="term" value="F:4 iron, 4 sulfur cluster binding"/>
    <property type="evidence" value="ECO:0007669"/>
    <property type="project" value="InterPro"/>
</dbReference>
<evidence type="ECO:0000256" key="1">
    <source>
        <dbReference type="ARBA" id="ARBA00001966"/>
    </source>
</evidence>
<dbReference type="SFLD" id="SFLDS00029">
    <property type="entry name" value="Radical_SAM"/>
    <property type="match status" value="1"/>
</dbReference>
<keyword evidence="2" id="KW-0689">Ribosomal protein</keyword>